<protein>
    <recommendedName>
        <fullName evidence="6">SAM-dependent MTase RsmB/NOP-type domain-containing protein</fullName>
    </recommendedName>
</protein>
<keyword evidence="3 5" id="KW-0949">S-adenosyl-L-methionine</keyword>
<dbReference type="SUPFAM" id="SSF53335">
    <property type="entry name" value="S-adenosyl-L-methionine-dependent methyltransferases"/>
    <property type="match status" value="1"/>
</dbReference>
<keyword evidence="8" id="KW-1185">Reference proteome</keyword>
<evidence type="ECO:0000313" key="7">
    <source>
        <dbReference type="EMBL" id="RHZ89839.1"/>
    </source>
</evidence>
<comment type="caution">
    <text evidence="7">The sequence shown here is derived from an EMBL/GenBank/DDBJ whole genome shotgun (WGS) entry which is preliminary data.</text>
</comment>
<dbReference type="GO" id="GO:0001510">
    <property type="term" value="P:RNA methylation"/>
    <property type="evidence" value="ECO:0007669"/>
    <property type="project" value="InterPro"/>
</dbReference>
<comment type="similarity">
    <text evidence="5">Belongs to the class I-like SAM-binding methyltransferase superfamily. RsmB/NOP family.</text>
</comment>
<evidence type="ECO:0000256" key="1">
    <source>
        <dbReference type="ARBA" id="ARBA00022603"/>
    </source>
</evidence>
<keyword evidence="1 5" id="KW-0489">Methyltransferase</keyword>
<dbReference type="PANTHER" id="PTHR22807:SF16">
    <property type="entry name" value="SAM-DEPENDENT MTASE RSMB_NOP-TYPE DOMAIN-CONTAINING PROTEIN"/>
    <property type="match status" value="1"/>
</dbReference>
<sequence length="409" mass="46996">MITKLPSAFLEFLQENEIDPNIYTVKNMTRYVRINTQYYHEFEEFSPPTQQELETQIGTKLWKVDGMDGFYGMDWKNKINDCLAYKKGKIYGIDLSSGIAVKSLDIQPNDHILDLCCAPGAKLCMISDLLGINGSGTITGVDISRTRISTCKNIIKKYKISRTRLFVADGTIFNIFAPSFLDPIIKQVMARGGVVMNNNCNCENDNNNYNCENNNNNCNCENNNNNNDSNRNSSSIRKNREQREKLVKPFWAPKILRTDPQIKDFRYLYDKVIVDAECTHDGSISHILKYEKCGWDKFEKNFLNPERLNNLGDLQRNLLNNGWALLKPGGILIYSTCSLSRKQNEDVIEWFLLNHKDEAKLEIIPDIENFNLAPKIINSNQDLLSNVVRFDPIHSNTSGFFLARIRKFE</sequence>
<dbReference type="GO" id="GO:0008173">
    <property type="term" value="F:RNA methyltransferase activity"/>
    <property type="evidence" value="ECO:0007669"/>
    <property type="project" value="InterPro"/>
</dbReference>
<keyword evidence="2 5" id="KW-0808">Transferase</keyword>
<dbReference type="OrthoDB" id="6093671at2759"/>
<accession>A0A397JNB3</accession>
<name>A0A397JNB3_9GLOM</name>
<dbReference type="PROSITE" id="PS51686">
    <property type="entry name" value="SAM_MT_RSMB_NOP"/>
    <property type="match status" value="1"/>
</dbReference>
<evidence type="ECO:0000259" key="6">
    <source>
        <dbReference type="PROSITE" id="PS51686"/>
    </source>
</evidence>
<dbReference type="Gene3D" id="3.40.50.150">
    <property type="entry name" value="Vaccinia Virus protein VP39"/>
    <property type="match status" value="1"/>
</dbReference>
<feature type="active site" description="Nucleophile" evidence="5">
    <location>
        <position position="337"/>
    </location>
</feature>
<evidence type="ECO:0000256" key="2">
    <source>
        <dbReference type="ARBA" id="ARBA00022679"/>
    </source>
</evidence>
<dbReference type="InterPro" id="IPR049560">
    <property type="entry name" value="MeTrfase_RsmB-F_NOP2_cat"/>
</dbReference>
<keyword evidence="4 5" id="KW-0694">RNA-binding</keyword>
<dbReference type="PANTHER" id="PTHR22807">
    <property type="entry name" value="NOP2 YEAST -RELATED NOL1/NOP2/FMU SUN DOMAIN-CONTAINING"/>
    <property type="match status" value="1"/>
</dbReference>
<dbReference type="PRINTS" id="PR02010">
    <property type="entry name" value="RCMT9"/>
</dbReference>
<reference evidence="7 8" key="1">
    <citation type="submission" date="2018-08" db="EMBL/GenBank/DDBJ databases">
        <title>Genome and evolution of the arbuscular mycorrhizal fungus Diversispora epigaea (formerly Glomus versiforme) and its bacterial endosymbionts.</title>
        <authorList>
            <person name="Sun X."/>
            <person name="Fei Z."/>
            <person name="Harrison M."/>
        </authorList>
    </citation>
    <scope>NUCLEOTIDE SEQUENCE [LARGE SCALE GENOMIC DNA]</scope>
    <source>
        <strain evidence="7 8">IT104</strain>
    </source>
</reference>
<dbReference type="Proteomes" id="UP000266861">
    <property type="component" value="Unassembled WGS sequence"/>
</dbReference>
<dbReference type="InterPro" id="IPR001678">
    <property type="entry name" value="MeTrfase_RsmB-F_NOP2_dom"/>
</dbReference>
<gene>
    <name evidence="7" type="ORF">Glove_9g291</name>
</gene>
<dbReference type="AlphaFoldDB" id="A0A397JNB3"/>
<dbReference type="EMBL" id="PQFF01000007">
    <property type="protein sequence ID" value="RHZ89839.1"/>
    <property type="molecule type" value="Genomic_DNA"/>
</dbReference>
<evidence type="ECO:0000256" key="3">
    <source>
        <dbReference type="ARBA" id="ARBA00022691"/>
    </source>
</evidence>
<comment type="caution">
    <text evidence="5">Lacks conserved residue(s) required for the propagation of feature annotation.</text>
</comment>
<dbReference type="PRINTS" id="PR02008">
    <property type="entry name" value="RCMTFAMILY"/>
</dbReference>
<proteinExistence type="inferred from homology"/>
<feature type="binding site" evidence="5">
    <location>
        <position position="142"/>
    </location>
    <ligand>
        <name>S-adenosyl-L-methionine</name>
        <dbReference type="ChEBI" id="CHEBI:59789"/>
    </ligand>
</feature>
<evidence type="ECO:0000256" key="5">
    <source>
        <dbReference type="PROSITE-ProRule" id="PRU01023"/>
    </source>
</evidence>
<dbReference type="GO" id="GO:0003723">
    <property type="term" value="F:RNA binding"/>
    <property type="evidence" value="ECO:0007669"/>
    <property type="project" value="UniProtKB-UniRule"/>
</dbReference>
<dbReference type="InterPro" id="IPR029063">
    <property type="entry name" value="SAM-dependent_MTases_sf"/>
</dbReference>
<evidence type="ECO:0000313" key="8">
    <source>
        <dbReference type="Proteomes" id="UP000266861"/>
    </source>
</evidence>
<feature type="domain" description="SAM-dependent MTase RsmB/NOP-type" evidence="6">
    <location>
        <begin position="20"/>
        <end position="408"/>
    </location>
</feature>
<evidence type="ECO:0000256" key="4">
    <source>
        <dbReference type="ARBA" id="ARBA00022884"/>
    </source>
</evidence>
<dbReference type="InterPro" id="IPR023269">
    <property type="entry name" value="RCMT_subfamily_9"/>
</dbReference>
<dbReference type="InterPro" id="IPR023267">
    <property type="entry name" value="RCMT"/>
</dbReference>
<feature type="binding site" evidence="5">
    <location>
        <position position="275"/>
    </location>
    <ligand>
        <name>S-adenosyl-L-methionine</name>
        <dbReference type="ChEBI" id="CHEBI:59789"/>
    </ligand>
</feature>
<dbReference type="CDD" id="cd02440">
    <property type="entry name" value="AdoMet_MTases"/>
    <property type="match status" value="1"/>
</dbReference>
<organism evidence="7 8">
    <name type="scientific">Diversispora epigaea</name>
    <dbReference type="NCBI Taxonomy" id="1348612"/>
    <lineage>
        <taxon>Eukaryota</taxon>
        <taxon>Fungi</taxon>
        <taxon>Fungi incertae sedis</taxon>
        <taxon>Mucoromycota</taxon>
        <taxon>Glomeromycotina</taxon>
        <taxon>Glomeromycetes</taxon>
        <taxon>Diversisporales</taxon>
        <taxon>Diversisporaceae</taxon>
        <taxon>Diversispora</taxon>
    </lineage>
</organism>
<dbReference type="Pfam" id="PF01189">
    <property type="entry name" value="Methyltr_RsmB-F"/>
    <property type="match status" value="2"/>
</dbReference>
<feature type="binding site" evidence="5">
    <location>
        <position position="169"/>
    </location>
    <ligand>
        <name>S-adenosyl-L-methionine</name>
        <dbReference type="ChEBI" id="CHEBI:59789"/>
    </ligand>
</feature>
<dbReference type="STRING" id="1348612.A0A397JNB3"/>